<dbReference type="InterPro" id="IPR013083">
    <property type="entry name" value="Znf_RING/FYVE/PHD"/>
</dbReference>
<evidence type="ECO:0000313" key="6">
    <source>
        <dbReference type="EMBL" id="CAF0882673.1"/>
    </source>
</evidence>
<keyword evidence="1 3" id="KW-0479">Metal-binding</keyword>
<dbReference type="SUPFAM" id="SSF57850">
    <property type="entry name" value="RING/U-box"/>
    <property type="match status" value="1"/>
</dbReference>
<sequence>MILSEDSILCPTCHEIFTDPIMLPCGETICSKCTPKVYTDKIFCSFCHALHKIPENGFQNNKNLLKTLNSIVSDDKIQELRDLKKNIEADFEEVKTKLESSDAKISDYCQRVINKIDLAAELKINEINKIRDEMIKQVLEYQSTCLAKIERYKDKFDIFYTENEQSKNSFESPDPKLFEHDNYLNELKRLELIRSNIFFEKSRLHNYIFDEKEIKYESKLTSIDPDILGRISLKFKKHLKCSNLIRKSLLDPEDSEYEKSNIIVEKLNDQKLVISYFKTDIKVYNSLIYVFTNQPYKFQIFDSDLNEIESILLHNSMDCFLITDMYVLMYDSSPSKGGVLNVYDKNLNYLLSVKNNELNSFLYIPETIWEMYANENFYFFRDTENISIVSKRNGKLIKAVKLYNFYQIIKITNENLLVVFDTVDKNICFMDFDLKLKAKKFVIGFDENLKVFVNDDLNKFQILEMKKIDFYS</sequence>
<evidence type="ECO:0000256" key="3">
    <source>
        <dbReference type="PROSITE-ProRule" id="PRU00175"/>
    </source>
</evidence>
<protein>
    <recommendedName>
        <fullName evidence="5">RING-type domain-containing protein</fullName>
    </recommendedName>
</protein>
<gene>
    <name evidence="6" type="ORF">OXX778_LOCUS10495</name>
</gene>
<reference evidence="6" key="1">
    <citation type="submission" date="2021-02" db="EMBL/GenBank/DDBJ databases">
        <authorList>
            <person name="Nowell W R."/>
        </authorList>
    </citation>
    <scope>NUCLEOTIDE SEQUENCE</scope>
    <source>
        <strain evidence="6">Ploen Becks lab</strain>
    </source>
</reference>
<feature type="domain" description="RING-type" evidence="5">
    <location>
        <begin position="10"/>
        <end position="48"/>
    </location>
</feature>
<feature type="coiled-coil region" evidence="4">
    <location>
        <begin position="77"/>
        <end position="104"/>
    </location>
</feature>
<name>A0A813YDE0_9BILA</name>
<evidence type="ECO:0000256" key="2">
    <source>
        <dbReference type="ARBA" id="ARBA00022833"/>
    </source>
</evidence>
<dbReference type="InterPro" id="IPR001841">
    <property type="entry name" value="Znf_RING"/>
</dbReference>
<dbReference type="GO" id="GO:0008270">
    <property type="term" value="F:zinc ion binding"/>
    <property type="evidence" value="ECO:0007669"/>
    <property type="project" value="UniProtKB-KW"/>
</dbReference>
<dbReference type="PROSITE" id="PS50089">
    <property type="entry name" value="ZF_RING_2"/>
    <property type="match status" value="1"/>
</dbReference>
<dbReference type="EMBL" id="CAJNOC010001670">
    <property type="protein sequence ID" value="CAF0882673.1"/>
    <property type="molecule type" value="Genomic_DNA"/>
</dbReference>
<comment type="caution">
    <text evidence="6">The sequence shown here is derived from an EMBL/GenBank/DDBJ whole genome shotgun (WGS) entry which is preliminary data.</text>
</comment>
<evidence type="ECO:0000256" key="4">
    <source>
        <dbReference type="SAM" id="Coils"/>
    </source>
</evidence>
<dbReference type="Proteomes" id="UP000663879">
    <property type="component" value="Unassembled WGS sequence"/>
</dbReference>
<dbReference type="Gene3D" id="3.30.40.10">
    <property type="entry name" value="Zinc/RING finger domain, C3HC4 (zinc finger)"/>
    <property type="match status" value="1"/>
</dbReference>
<organism evidence="6 7">
    <name type="scientific">Brachionus calyciflorus</name>
    <dbReference type="NCBI Taxonomy" id="104777"/>
    <lineage>
        <taxon>Eukaryota</taxon>
        <taxon>Metazoa</taxon>
        <taxon>Spiralia</taxon>
        <taxon>Gnathifera</taxon>
        <taxon>Rotifera</taxon>
        <taxon>Eurotatoria</taxon>
        <taxon>Monogononta</taxon>
        <taxon>Pseudotrocha</taxon>
        <taxon>Ploima</taxon>
        <taxon>Brachionidae</taxon>
        <taxon>Brachionus</taxon>
    </lineage>
</organism>
<dbReference type="AlphaFoldDB" id="A0A813YDE0"/>
<evidence type="ECO:0000256" key="1">
    <source>
        <dbReference type="ARBA" id="ARBA00022771"/>
    </source>
</evidence>
<evidence type="ECO:0000313" key="7">
    <source>
        <dbReference type="Proteomes" id="UP000663879"/>
    </source>
</evidence>
<keyword evidence="1 3" id="KW-0863">Zinc-finger</keyword>
<dbReference type="OrthoDB" id="9049620at2759"/>
<keyword evidence="2" id="KW-0862">Zinc</keyword>
<keyword evidence="4" id="KW-0175">Coiled coil</keyword>
<keyword evidence="7" id="KW-1185">Reference proteome</keyword>
<accession>A0A813YDE0</accession>
<evidence type="ECO:0000259" key="5">
    <source>
        <dbReference type="PROSITE" id="PS50089"/>
    </source>
</evidence>
<proteinExistence type="predicted"/>